<keyword evidence="2" id="KW-0812">Transmembrane</keyword>
<accession>A0ABP1ABQ0</accession>
<feature type="compositionally biased region" description="Polar residues" evidence="1">
    <location>
        <begin position="218"/>
        <end position="227"/>
    </location>
</feature>
<feature type="compositionally biased region" description="Polar residues" evidence="1">
    <location>
        <begin position="182"/>
        <end position="199"/>
    </location>
</feature>
<evidence type="ECO:0000256" key="1">
    <source>
        <dbReference type="SAM" id="MobiDB-lite"/>
    </source>
</evidence>
<feature type="region of interest" description="Disordered" evidence="1">
    <location>
        <begin position="181"/>
        <end position="246"/>
    </location>
</feature>
<evidence type="ECO:0000256" key="2">
    <source>
        <dbReference type="SAM" id="Phobius"/>
    </source>
</evidence>
<keyword evidence="2" id="KW-1133">Transmembrane helix</keyword>
<proteinExistence type="predicted"/>
<evidence type="ECO:0000313" key="4">
    <source>
        <dbReference type="Proteomes" id="UP001497522"/>
    </source>
</evidence>
<feature type="transmembrane region" description="Helical" evidence="2">
    <location>
        <begin position="64"/>
        <end position="86"/>
    </location>
</feature>
<protein>
    <submittedName>
        <fullName evidence="3">Uncharacterized protein</fullName>
    </submittedName>
</protein>
<keyword evidence="2" id="KW-0472">Membrane</keyword>
<reference evidence="3" key="1">
    <citation type="submission" date="2024-03" db="EMBL/GenBank/DDBJ databases">
        <authorList>
            <consortium name="ELIXIR-Norway"/>
            <consortium name="Elixir Norway"/>
        </authorList>
    </citation>
    <scope>NUCLEOTIDE SEQUENCE</scope>
</reference>
<dbReference type="EMBL" id="OZ023711">
    <property type="protein sequence ID" value="CAK9859932.1"/>
    <property type="molecule type" value="Genomic_DNA"/>
</dbReference>
<sequence length="246" mass="27016">MREKLHNHVYERSQSGIKEQLCHDISSDTLPAGCRKWEIAGGRDLLSTISSAPEWKHLPRNANMVGLLFTVVLGLLGLGYSILGLLKGQLGQPVQWRLMRTHWCDDVRGGGPVNSRKQLHMFPGLDCPVHKEEEEPKYPNSWFCAKSKLRPVDADGQTYCLMIYDGQVILGDSPQGYLALRNSPTGFRGSTNSSSQASSKVRKPSLPVANAAELAPTKQVNTKTARNQGEEPPNSKITRGGGVSLQ</sequence>
<dbReference type="Proteomes" id="UP001497522">
    <property type="component" value="Chromosome 10"/>
</dbReference>
<evidence type="ECO:0000313" key="3">
    <source>
        <dbReference type="EMBL" id="CAK9859932.1"/>
    </source>
</evidence>
<name>A0ABP1ABQ0_9BRYO</name>
<gene>
    <name evidence="3" type="ORF">CSSPJE1EN2_LOCUS2927</name>
</gene>
<keyword evidence="4" id="KW-1185">Reference proteome</keyword>
<organism evidence="3 4">
    <name type="scientific">Sphagnum jensenii</name>
    <dbReference type="NCBI Taxonomy" id="128206"/>
    <lineage>
        <taxon>Eukaryota</taxon>
        <taxon>Viridiplantae</taxon>
        <taxon>Streptophyta</taxon>
        <taxon>Embryophyta</taxon>
        <taxon>Bryophyta</taxon>
        <taxon>Sphagnophytina</taxon>
        <taxon>Sphagnopsida</taxon>
        <taxon>Sphagnales</taxon>
        <taxon>Sphagnaceae</taxon>
        <taxon>Sphagnum</taxon>
    </lineage>
</organism>